<name>A0AA86MCG7_9BURK</name>
<dbReference type="EMBL" id="AP028947">
    <property type="protein sequence ID" value="BET24836.1"/>
    <property type="molecule type" value="Genomic_DNA"/>
</dbReference>
<keyword evidence="1" id="KW-0472">Membrane</keyword>
<dbReference type="InterPro" id="IPR045584">
    <property type="entry name" value="Pilin-like"/>
</dbReference>
<reference evidence="2 3" key="1">
    <citation type="submission" date="2023-10" db="EMBL/GenBank/DDBJ databases">
        <title>Complete Genome Sequence of Limnobacter thiooxidans CS-K2T, Isolated from freshwater lake sediments in Bavaria, Germany.</title>
        <authorList>
            <person name="Naruki M."/>
            <person name="Watanabe A."/>
            <person name="Warashina T."/>
            <person name="Morita T."/>
            <person name="Arakawa K."/>
        </authorList>
    </citation>
    <scope>NUCLEOTIDE SEQUENCE [LARGE SCALE GENOMIC DNA]</scope>
    <source>
        <strain evidence="2 3">CS-K2</strain>
    </source>
</reference>
<dbReference type="KEGG" id="lto:RGQ30_03370"/>
<organism evidence="2 3">
    <name type="scientific">Limnobacter thiooxidans</name>
    <dbReference type="NCBI Taxonomy" id="131080"/>
    <lineage>
        <taxon>Bacteria</taxon>
        <taxon>Pseudomonadati</taxon>
        <taxon>Pseudomonadota</taxon>
        <taxon>Betaproteobacteria</taxon>
        <taxon>Burkholderiales</taxon>
        <taxon>Burkholderiaceae</taxon>
        <taxon>Limnobacter</taxon>
    </lineage>
</organism>
<dbReference type="Proteomes" id="UP001329151">
    <property type="component" value="Chromosome"/>
</dbReference>
<dbReference type="Pfam" id="PF07963">
    <property type="entry name" value="N_methyl"/>
    <property type="match status" value="1"/>
</dbReference>
<evidence type="ECO:0000256" key="1">
    <source>
        <dbReference type="SAM" id="Phobius"/>
    </source>
</evidence>
<keyword evidence="3" id="KW-1185">Reference proteome</keyword>
<dbReference type="InterPro" id="IPR012902">
    <property type="entry name" value="N_methyl_site"/>
</dbReference>
<dbReference type="SUPFAM" id="SSF54523">
    <property type="entry name" value="Pili subunits"/>
    <property type="match status" value="1"/>
</dbReference>
<protein>
    <submittedName>
        <fullName evidence="2">Prepilin-type N-terminal cleavage/methylation domain-containing protein</fullName>
    </submittedName>
</protein>
<dbReference type="AlphaFoldDB" id="A0AA86MCG7"/>
<dbReference type="NCBIfam" id="TIGR02532">
    <property type="entry name" value="IV_pilin_GFxxxE"/>
    <property type="match status" value="1"/>
</dbReference>
<proteinExistence type="predicted"/>
<keyword evidence="1" id="KW-0812">Transmembrane</keyword>
<keyword evidence="1" id="KW-1133">Transmembrane helix</keyword>
<sequence length="212" mass="22089">MKTTPNRQTGFSLLELAIALAVLAILAGGVLKGRELLNSAKVQATITDIANIETALSAFEARYSALPGDFVAASAANLGTSAGDGNGLIEDAEACAVFTHLQLAGFLQGEFTAGGNAGNCTPASNLENQFSGRYQLANVFEGPGTRENAMTLLLGDQIPVSQLAEIDRKLDDGNPLRGNVQVLTDDEALCATEEGNWNETQGGVCAALYVLR</sequence>
<accession>A0AA86MCG7</accession>
<dbReference type="RefSeq" id="WP_298219354.1">
    <property type="nucleotide sequence ID" value="NZ_AP028947.1"/>
</dbReference>
<dbReference type="Gene3D" id="3.30.700.10">
    <property type="entry name" value="Glycoprotein, Type 4 Pilin"/>
    <property type="match status" value="1"/>
</dbReference>
<feature type="transmembrane region" description="Helical" evidence="1">
    <location>
        <begin position="12"/>
        <end position="31"/>
    </location>
</feature>
<gene>
    <name evidence="2" type="ORF">RGQ30_03370</name>
</gene>
<evidence type="ECO:0000313" key="3">
    <source>
        <dbReference type="Proteomes" id="UP001329151"/>
    </source>
</evidence>
<dbReference type="PROSITE" id="PS00409">
    <property type="entry name" value="PROKAR_NTER_METHYL"/>
    <property type="match status" value="1"/>
</dbReference>
<evidence type="ECO:0000313" key="2">
    <source>
        <dbReference type="EMBL" id="BET24836.1"/>
    </source>
</evidence>